<dbReference type="Proteomes" id="UP000516428">
    <property type="component" value="Chromosome"/>
</dbReference>
<proteinExistence type="predicted"/>
<reference evidence="6 7" key="1">
    <citation type="submission" date="2020-09" db="EMBL/GenBank/DDBJ databases">
        <title>A novel species.</title>
        <authorList>
            <person name="Gao J."/>
        </authorList>
    </citation>
    <scope>NUCLEOTIDE SEQUENCE [LARGE SCALE GENOMIC DNA]</scope>
    <source>
        <strain evidence="6 7">CRXT-Y-14</strain>
    </source>
</reference>
<dbReference type="AlphaFoldDB" id="A0A7H1BJ18"/>
<feature type="domain" description="HTH tetR-type" evidence="5">
    <location>
        <begin position="5"/>
        <end position="65"/>
    </location>
</feature>
<dbReference type="Gene3D" id="1.10.10.60">
    <property type="entry name" value="Homeodomain-like"/>
    <property type="match status" value="1"/>
</dbReference>
<dbReference type="RefSeq" id="WP_188341380.1">
    <property type="nucleotide sequence ID" value="NZ_CP061281.1"/>
</dbReference>
<dbReference type="InterPro" id="IPR036271">
    <property type="entry name" value="Tet_transcr_reg_TetR-rel_C_sf"/>
</dbReference>
<evidence type="ECO:0000256" key="3">
    <source>
        <dbReference type="ARBA" id="ARBA00023163"/>
    </source>
</evidence>
<protein>
    <submittedName>
        <fullName evidence="6">WHG domain-containing protein</fullName>
    </submittedName>
</protein>
<keyword evidence="1" id="KW-0805">Transcription regulation</keyword>
<dbReference type="KEGG" id="sxn:IAG42_14060"/>
<dbReference type="Pfam" id="PF13305">
    <property type="entry name" value="TetR_C_33"/>
    <property type="match status" value="1"/>
</dbReference>
<keyword evidence="7" id="KW-1185">Reference proteome</keyword>
<keyword evidence="3" id="KW-0804">Transcription</keyword>
<name>A0A7H1BJ18_9ACTN</name>
<organism evidence="6 7">
    <name type="scientific">Streptomyces xanthii</name>
    <dbReference type="NCBI Taxonomy" id="2768069"/>
    <lineage>
        <taxon>Bacteria</taxon>
        <taxon>Bacillati</taxon>
        <taxon>Actinomycetota</taxon>
        <taxon>Actinomycetes</taxon>
        <taxon>Kitasatosporales</taxon>
        <taxon>Streptomycetaceae</taxon>
        <taxon>Streptomyces</taxon>
    </lineage>
</organism>
<evidence type="ECO:0000313" key="7">
    <source>
        <dbReference type="Proteomes" id="UP000516428"/>
    </source>
</evidence>
<dbReference type="GO" id="GO:0003677">
    <property type="term" value="F:DNA binding"/>
    <property type="evidence" value="ECO:0007669"/>
    <property type="project" value="UniProtKB-UniRule"/>
</dbReference>
<evidence type="ECO:0000256" key="4">
    <source>
        <dbReference type="PROSITE-ProRule" id="PRU00335"/>
    </source>
</evidence>
<accession>A0A7H1BJ18</accession>
<dbReference type="InterPro" id="IPR025996">
    <property type="entry name" value="MT1864/Rv1816-like_C"/>
</dbReference>
<evidence type="ECO:0000313" key="6">
    <source>
        <dbReference type="EMBL" id="QNS08723.1"/>
    </source>
</evidence>
<gene>
    <name evidence="6" type="ORF">IAG42_14060</name>
</gene>
<evidence type="ECO:0000259" key="5">
    <source>
        <dbReference type="PROSITE" id="PS50977"/>
    </source>
</evidence>
<keyword evidence="2 4" id="KW-0238">DNA-binding</keyword>
<sequence length="192" mass="20722">MARAGLTTERVVAAAADLADTVGFEHITIAALARGFGVKDASLYAHVRGLSDLHTRVAIRSGLDLSERIADALAGRSGRAALLAFAHAYRGFALAHPGRYAATQLELDPEVFDEHPALRRNLTCTYALLQGYGLTEPALTDAGRMLRSTFHGFVTLELAGGFRHSRDVEATWANGLEALHVMLSNWPEGQDR</sequence>
<dbReference type="InterPro" id="IPR009057">
    <property type="entry name" value="Homeodomain-like_sf"/>
</dbReference>
<dbReference type="Gene3D" id="1.10.357.10">
    <property type="entry name" value="Tetracycline Repressor, domain 2"/>
    <property type="match status" value="1"/>
</dbReference>
<evidence type="ECO:0000256" key="1">
    <source>
        <dbReference type="ARBA" id="ARBA00023015"/>
    </source>
</evidence>
<dbReference type="SUPFAM" id="SSF46689">
    <property type="entry name" value="Homeodomain-like"/>
    <property type="match status" value="1"/>
</dbReference>
<feature type="DNA-binding region" description="H-T-H motif" evidence="4">
    <location>
        <begin position="28"/>
        <end position="47"/>
    </location>
</feature>
<dbReference type="SUPFAM" id="SSF48498">
    <property type="entry name" value="Tetracyclin repressor-like, C-terminal domain"/>
    <property type="match status" value="1"/>
</dbReference>
<evidence type="ECO:0000256" key="2">
    <source>
        <dbReference type="ARBA" id="ARBA00023125"/>
    </source>
</evidence>
<dbReference type="InterPro" id="IPR001647">
    <property type="entry name" value="HTH_TetR"/>
</dbReference>
<dbReference type="EMBL" id="CP061281">
    <property type="protein sequence ID" value="QNS08723.1"/>
    <property type="molecule type" value="Genomic_DNA"/>
</dbReference>
<dbReference type="PROSITE" id="PS50977">
    <property type="entry name" value="HTH_TETR_2"/>
    <property type="match status" value="1"/>
</dbReference>